<dbReference type="AlphaFoldDB" id="A0A4V0Z0C5"/>
<dbReference type="SMART" id="SM00065">
    <property type="entry name" value="GAF"/>
    <property type="match status" value="1"/>
</dbReference>
<evidence type="ECO:0000256" key="2">
    <source>
        <dbReference type="ARBA" id="ARBA00012438"/>
    </source>
</evidence>
<evidence type="ECO:0000256" key="3">
    <source>
        <dbReference type="ARBA" id="ARBA00022553"/>
    </source>
</evidence>
<reference evidence="12 13" key="1">
    <citation type="submission" date="2019-01" db="EMBL/GenBank/DDBJ databases">
        <title>Ktedonosporobacter rubrisoli SCAWS-G2.</title>
        <authorList>
            <person name="Huang Y."/>
            <person name="Yan B."/>
        </authorList>
    </citation>
    <scope>NUCLEOTIDE SEQUENCE [LARGE SCALE GENOMIC DNA]</scope>
    <source>
        <strain evidence="12 13">SCAWS-G2</strain>
    </source>
</reference>
<evidence type="ECO:0000256" key="6">
    <source>
        <dbReference type="ARBA" id="ARBA00022777"/>
    </source>
</evidence>
<dbReference type="PROSITE" id="PS50109">
    <property type="entry name" value="HIS_KIN"/>
    <property type="match status" value="1"/>
</dbReference>
<dbReference type="PROSITE" id="PS50112">
    <property type="entry name" value="PAS"/>
    <property type="match status" value="1"/>
</dbReference>
<dbReference type="EC" id="2.7.13.3" evidence="2"/>
<dbReference type="CDD" id="cd00130">
    <property type="entry name" value="PAS"/>
    <property type="match status" value="1"/>
</dbReference>
<feature type="domain" description="PAS" evidence="10">
    <location>
        <begin position="374"/>
        <end position="427"/>
    </location>
</feature>
<dbReference type="EMBL" id="CP035758">
    <property type="protein sequence ID" value="QBD82741.1"/>
    <property type="molecule type" value="Genomic_DNA"/>
</dbReference>
<name>A0A4V0Z0C5_KTERU</name>
<dbReference type="GO" id="GO:0000155">
    <property type="term" value="F:phosphorelay sensor kinase activity"/>
    <property type="evidence" value="ECO:0007669"/>
    <property type="project" value="InterPro"/>
</dbReference>
<dbReference type="InterPro" id="IPR004358">
    <property type="entry name" value="Sig_transdc_His_kin-like_C"/>
</dbReference>
<evidence type="ECO:0000259" key="9">
    <source>
        <dbReference type="PROSITE" id="PS50109"/>
    </source>
</evidence>
<evidence type="ECO:0000259" key="10">
    <source>
        <dbReference type="PROSITE" id="PS50112"/>
    </source>
</evidence>
<dbReference type="InterPro" id="IPR000014">
    <property type="entry name" value="PAS"/>
</dbReference>
<evidence type="ECO:0000259" key="11">
    <source>
        <dbReference type="PROSITE" id="PS50113"/>
    </source>
</evidence>
<dbReference type="Gene3D" id="3.30.450.40">
    <property type="match status" value="2"/>
</dbReference>
<dbReference type="CDD" id="cd00082">
    <property type="entry name" value="HisKA"/>
    <property type="match status" value="1"/>
</dbReference>
<dbReference type="SMART" id="SM00388">
    <property type="entry name" value="HisKA"/>
    <property type="match status" value="1"/>
</dbReference>
<keyword evidence="6" id="KW-0418">Kinase</keyword>
<feature type="domain" description="Histidine kinase" evidence="9">
    <location>
        <begin position="524"/>
        <end position="783"/>
    </location>
</feature>
<dbReference type="Gene3D" id="1.10.287.130">
    <property type="match status" value="1"/>
</dbReference>
<dbReference type="InterPro" id="IPR005467">
    <property type="entry name" value="His_kinase_dom"/>
</dbReference>
<dbReference type="GO" id="GO:0006355">
    <property type="term" value="P:regulation of DNA-templated transcription"/>
    <property type="evidence" value="ECO:0007669"/>
    <property type="project" value="InterPro"/>
</dbReference>
<dbReference type="InterPro" id="IPR035965">
    <property type="entry name" value="PAS-like_dom_sf"/>
</dbReference>
<keyword evidence="7" id="KW-0067">ATP-binding</keyword>
<proteinExistence type="predicted"/>
<keyword evidence="5" id="KW-0547">Nucleotide-binding</keyword>
<feature type="domain" description="PAC" evidence="11">
    <location>
        <begin position="459"/>
        <end position="511"/>
    </location>
</feature>
<evidence type="ECO:0000256" key="8">
    <source>
        <dbReference type="ARBA" id="ARBA00023012"/>
    </source>
</evidence>
<dbReference type="SUPFAM" id="SSF55874">
    <property type="entry name" value="ATPase domain of HSP90 chaperone/DNA topoisomerase II/histidine kinase"/>
    <property type="match status" value="1"/>
</dbReference>
<dbReference type="GO" id="GO:0005524">
    <property type="term" value="F:ATP binding"/>
    <property type="evidence" value="ECO:0007669"/>
    <property type="project" value="UniProtKB-KW"/>
</dbReference>
<dbReference type="SUPFAM" id="SSF55785">
    <property type="entry name" value="PYP-like sensor domain (PAS domain)"/>
    <property type="match status" value="1"/>
</dbReference>
<dbReference type="InterPro" id="IPR013767">
    <property type="entry name" value="PAS_fold"/>
</dbReference>
<evidence type="ECO:0000256" key="4">
    <source>
        <dbReference type="ARBA" id="ARBA00022679"/>
    </source>
</evidence>
<dbReference type="InterPro" id="IPR036097">
    <property type="entry name" value="HisK_dim/P_sf"/>
</dbReference>
<dbReference type="SUPFAM" id="SSF47384">
    <property type="entry name" value="Homodimeric domain of signal transducing histidine kinase"/>
    <property type="match status" value="1"/>
</dbReference>
<dbReference type="PRINTS" id="PR00344">
    <property type="entry name" value="BCTRLSENSOR"/>
</dbReference>
<keyword evidence="4" id="KW-0808">Transferase</keyword>
<dbReference type="KEGG" id="kbs:EPA93_44970"/>
<keyword evidence="13" id="KW-1185">Reference proteome</keyword>
<evidence type="ECO:0000256" key="7">
    <source>
        <dbReference type="ARBA" id="ARBA00022840"/>
    </source>
</evidence>
<dbReference type="Gene3D" id="3.30.450.20">
    <property type="entry name" value="PAS domain"/>
    <property type="match status" value="1"/>
</dbReference>
<dbReference type="InterPro" id="IPR003594">
    <property type="entry name" value="HATPase_dom"/>
</dbReference>
<dbReference type="Pfam" id="PF00512">
    <property type="entry name" value="HisKA"/>
    <property type="match status" value="1"/>
</dbReference>
<protein>
    <recommendedName>
        <fullName evidence="2">histidine kinase</fullName>
        <ecNumber evidence="2">2.7.13.3</ecNumber>
    </recommendedName>
</protein>
<keyword evidence="8" id="KW-0902">Two-component regulatory system</keyword>
<evidence type="ECO:0000313" key="12">
    <source>
        <dbReference type="EMBL" id="QBD82741.1"/>
    </source>
</evidence>
<dbReference type="PROSITE" id="PS50113">
    <property type="entry name" value="PAC"/>
    <property type="match status" value="1"/>
</dbReference>
<evidence type="ECO:0000313" key="13">
    <source>
        <dbReference type="Proteomes" id="UP000290365"/>
    </source>
</evidence>
<dbReference type="InterPro" id="IPR029016">
    <property type="entry name" value="GAF-like_dom_sf"/>
</dbReference>
<dbReference type="Pfam" id="PF02518">
    <property type="entry name" value="HATPase_c"/>
    <property type="match status" value="1"/>
</dbReference>
<sequence length="791" mass="88005">MIDVEQQFEQINAPDVVTALLHEFSAVTDYRTLRDSLPRRLADLLKCRCVLFYQRLGETLQLAGGSFDDSPGWSASLLSVAHINPISLDSDLPEACAWRERLLVAVPVDAPALIATPLIYRHRGIGILVALRQKNEGKNTCPVCWGREEVRVVDAVAHVVALLLENTRLLEKDRERIHELSLLNSISSQMNCSMYETQRLKHIVIQRAKEISAVDLCAFLEPHTEAEPIPWITSTLHELLFQRFQERRTLLPLVLERPGDLKHPQACEYLHQLPENIKTFFAVPLLSGHATSKRGGSLLRGGLGAAQDNVREPKVLGIIVGAYHRAWKLRREEVVLLQVLASQASAVLENMLLVAEVVEARNEARKLLRQVLKDQRLKELILESIPSGLITTDSNDCIATFNRAAEAILGYHPCEVLGQPLHKFLDLRNAFGAGSSLPAIGTAVVQASRPRRHYADELHGGTVITVDRQGRNVVLDVDVLPLCDDLGEQMGTLATFIDVTSVHRLEEEKRRLDRLASLGEMAANVAHEVRNPLASIKTSMQILMDDLASDEQSSPPGYSVQQATWAQESIAVVLKEVERLDKIVRDLLLFARPRQLHRVKCDLIEVSDRVLLLIQAQCAEANVAVHRVYERVPCVWVDMDQIEQILLNLYMNAVQAMPDGGILTVACHVLAEEQESSPAEGEANWATGATADNRYTTRALQHRRRHEPPRQAWLEIAVSDTGVGIPPEQLERIFQPFFTTKAHGIGLGLAITRRLVEDHGGYMQVEGHLGYGATISVRLPVITEAPGDVCP</sequence>
<evidence type="ECO:0000256" key="5">
    <source>
        <dbReference type="ARBA" id="ARBA00022741"/>
    </source>
</evidence>
<dbReference type="Gene3D" id="3.30.565.10">
    <property type="entry name" value="Histidine kinase-like ATPase, C-terminal domain"/>
    <property type="match status" value="1"/>
</dbReference>
<dbReference type="Proteomes" id="UP000290365">
    <property type="component" value="Chromosome"/>
</dbReference>
<dbReference type="OrthoDB" id="9784397at2"/>
<evidence type="ECO:0000256" key="1">
    <source>
        <dbReference type="ARBA" id="ARBA00000085"/>
    </source>
</evidence>
<accession>A0A4V0Z0C5</accession>
<keyword evidence="3" id="KW-0597">Phosphoprotein</keyword>
<dbReference type="InterPro" id="IPR000700">
    <property type="entry name" value="PAS-assoc_C"/>
</dbReference>
<comment type="catalytic activity">
    <reaction evidence="1">
        <text>ATP + protein L-histidine = ADP + protein N-phospho-L-histidine.</text>
        <dbReference type="EC" id="2.7.13.3"/>
    </reaction>
</comment>
<dbReference type="RefSeq" id="WP_129893810.1">
    <property type="nucleotide sequence ID" value="NZ_CP035758.1"/>
</dbReference>
<dbReference type="InterPro" id="IPR003661">
    <property type="entry name" value="HisK_dim/P_dom"/>
</dbReference>
<organism evidence="12 13">
    <name type="scientific">Ktedonosporobacter rubrisoli</name>
    <dbReference type="NCBI Taxonomy" id="2509675"/>
    <lineage>
        <taxon>Bacteria</taxon>
        <taxon>Bacillati</taxon>
        <taxon>Chloroflexota</taxon>
        <taxon>Ktedonobacteria</taxon>
        <taxon>Ktedonobacterales</taxon>
        <taxon>Ktedonosporobacteraceae</taxon>
        <taxon>Ktedonosporobacter</taxon>
    </lineage>
</organism>
<dbReference type="SUPFAM" id="SSF55781">
    <property type="entry name" value="GAF domain-like"/>
    <property type="match status" value="1"/>
</dbReference>
<dbReference type="SMART" id="SM00091">
    <property type="entry name" value="PAS"/>
    <property type="match status" value="1"/>
</dbReference>
<dbReference type="InterPro" id="IPR036890">
    <property type="entry name" value="HATPase_C_sf"/>
</dbReference>
<dbReference type="NCBIfam" id="TIGR00229">
    <property type="entry name" value="sensory_box"/>
    <property type="match status" value="1"/>
</dbReference>
<dbReference type="Pfam" id="PF00989">
    <property type="entry name" value="PAS"/>
    <property type="match status" value="1"/>
</dbReference>
<dbReference type="InterPro" id="IPR003018">
    <property type="entry name" value="GAF"/>
</dbReference>
<dbReference type="PANTHER" id="PTHR43065:SF10">
    <property type="entry name" value="PEROXIDE STRESS-ACTIVATED HISTIDINE KINASE MAK3"/>
    <property type="match status" value="1"/>
</dbReference>
<dbReference type="SMART" id="SM00387">
    <property type="entry name" value="HATPase_c"/>
    <property type="match status" value="1"/>
</dbReference>
<dbReference type="PANTHER" id="PTHR43065">
    <property type="entry name" value="SENSOR HISTIDINE KINASE"/>
    <property type="match status" value="1"/>
</dbReference>
<gene>
    <name evidence="12" type="ORF">EPA93_44970</name>
</gene>